<gene>
    <name evidence="14" type="primary">LOC115009501</name>
</gene>
<keyword evidence="13" id="KW-1185">Reference proteome</keyword>
<dbReference type="InterPro" id="IPR015943">
    <property type="entry name" value="WD40/YVTN_repeat-like_dom_sf"/>
</dbReference>
<evidence type="ECO:0000256" key="8">
    <source>
        <dbReference type="ARBA" id="ARBA00023273"/>
    </source>
</evidence>
<dbReference type="InterPro" id="IPR050687">
    <property type="entry name" value="Dynein_IC"/>
</dbReference>
<comment type="subcellular location">
    <subcellularLocation>
        <location evidence="1">Cytoplasm</location>
        <location evidence="1">Cytoskeleton</location>
        <location evidence="1">Flagellum axoneme</location>
    </subcellularLocation>
    <subcellularLocation>
        <location evidence="9">Dynein axonemal particle</location>
    </subcellularLocation>
</comment>
<dbReference type="PROSITE" id="PS50082">
    <property type="entry name" value="WD_REPEATS_2"/>
    <property type="match status" value="2"/>
</dbReference>
<dbReference type="SUPFAM" id="SSF50978">
    <property type="entry name" value="WD40 repeat-like"/>
    <property type="match status" value="1"/>
</dbReference>
<accession>A0A6J2PV00</accession>
<dbReference type="FunFam" id="2.130.10.10:FF:001248">
    <property type="entry name" value="WD repeat domain 78"/>
    <property type="match status" value="1"/>
</dbReference>
<evidence type="ECO:0000313" key="13">
    <source>
        <dbReference type="Proteomes" id="UP000504630"/>
    </source>
</evidence>
<dbReference type="KEGG" id="cgob:115009501"/>
<dbReference type="InterPro" id="IPR036322">
    <property type="entry name" value="WD40_repeat_dom_sf"/>
</dbReference>
<organism evidence="13 14">
    <name type="scientific">Cottoperca gobio</name>
    <name type="common">Frogmouth</name>
    <name type="synonym">Aphritis gobio</name>
    <dbReference type="NCBI Taxonomy" id="56716"/>
    <lineage>
        <taxon>Eukaryota</taxon>
        <taxon>Metazoa</taxon>
        <taxon>Chordata</taxon>
        <taxon>Craniata</taxon>
        <taxon>Vertebrata</taxon>
        <taxon>Euteleostomi</taxon>
        <taxon>Actinopterygii</taxon>
        <taxon>Neopterygii</taxon>
        <taxon>Teleostei</taxon>
        <taxon>Neoteleostei</taxon>
        <taxon>Acanthomorphata</taxon>
        <taxon>Eupercaria</taxon>
        <taxon>Perciformes</taxon>
        <taxon>Notothenioidei</taxon>
        <taxon>Bovichtidae</taxon>
        <taxon>Cottoperca</taxon>
    </lineage>
</organism>
<dbReference type="GO" id="GO:0045504">
    <property type="term" value="F:dynein heavy chain binding"/>
    <property type="evidence" value="ECO:0007669"/>
    <property type="project" value="TreeGrafter"/>
</dbReference>
<dbReference type="GO" id="GO:0005858">
    <property type="term" value="C:axonemal dynein complex"/>
    <property type="evidence" value="ECO:0007669"/>
    <property type="project" value="TreeGrafter"/>
</dbReference>
<evidence type="ECO:0000256" key="12">
    <source>
        <dbReference type="PROSITE-ProRule" id="PRU00221"/>
    </source>
</evidence>
<sequence>MGNDKYVVRPMQTFSGAPKNKQIQTDNIGVVEEGTTATIWDIFDSFCVQNETPESEKADYLETTVNTSKGQEKIGEKSSSSSTTVSTGCTISSMSEMEMSGNSLNVESDSQLIMSSESFQHSLLVMERSIVANTFQPKLAAYRQLPIPEDPDSTVKPGIKVQSEEGEESSLSPTLERLWAFTCELSRGRNITSMAWNKENLDLLAVGYGDWDSRTEKPSLICCWSLKNPMWPERVFYCQSCVTSLDFSSNNPNQLGVGMYDGTVAIYNVQSRNNVTCIANSRECSNKHLHPVWQVNWTKKETTLSGMDRGEALVAVAADGRITKWLFSGNSLDCIDLMKLKKSQHFKKNTVETDVIISPMTPGLCVDFHPTDSSIYLTGTCEGLIQKCSIFNSQNFLDTYKKHFCPVNHVEWSPFSSDVFLSCSSDWTIQLWKQDLFTPVLSVTSSQRAVLAVRWSPNSSTVFAAINGRQVEIWDLTLSIRHPTIVHHAAAGVRLTSLLFVKGNDCVLVGDSEGQVTVYQLKNLSVGEGKQVDRLNDIIHSAVSW</sequence>
<name>A0A6J2PV00_COTGO</name>
<evidence type="ECO:0000256" key="10">
    <source>
        <dbReference type="ARBA" id="ARBA00040002"/>
    </source>
</evidence>
<dbReference type="PANTHER" id="PTHR12442:SF12">
    <property type="entry name" value="DYNEIN AXONEMAL INTERMEDIATE CHAIN 4"/>
    <property type="match status" value="1"/>
</dbReference>
<evidence type="ECO:0000256" key="3">
    <source>
        <dbReference type="ARBA" id="ARBA00022574"/>
    </source>
</evidence>
<dbReference type="GO" id="GO:0045503">
    <property type="term" value="F:dynein light chain binding"/>
    <property type="evidence" value="ECO:0007669"/>
    <property type="project" value="TreeGrafter"/>
</dbReference>
<keyword evidence="3 12" id="KW-0853">WD repeat</keyword>
<evidence type="ECO:0000256" key="5">
    <source>
        <dbReference type="ARBA" id="ARBA00022846"/>
    </source>
</evidence>
<keyword evidence="5" id="KW-0282">Flagellum</keyword>
<protein>
    <recommendedName>
        <fullName evidence="10">Dynein axonemal intermediate chain 4</fullName>
    </recommendedName>
    <alternativeName>
        <fullName evidence="11">WD repeat-containing protein 78</fullName>
    </alternativeName>
</protein>
<dbReference type="GO" id="GO:0120293">
    <property type="term" value="C:dynein axonemal particle"/>
    <property type="evidence" value="ECO:0007669"/>
    <property type="project" value="UniProtKB-SubCell"/>
</dbReference>
<dbReference type="OrthoDB" id="10259804at2759"/>
<dbReference type="PANTHER" id="PTHR12442">
    <property type="entry name" value="DYNEIN INTERMEDIATE CHAIN"/>
    <property type="match status" value="1"/>
</dbReference>
<keyword evidence="4" id="KW-0677">Repeat</keyword>
<evidence type="ECO:0000256" key="4">
    <source>
        <dbReference type="ARBA" id="ARBA00022737"/>
    </source>
</evidence>
<dbReference type="Pfam" id="PF00400">
    <property type="entry name" value="WD40"/>
    <property type="match status" value="2"/>
</dbReference>
<keyword evidence="7" id="KW-0206">Cytoskeleton</keyword>
<dbReference type="GeneID" id="115009501"/>
<evidence type="ECO:0000313" key="14">
    <source>
        <dbReference type="RefSeq" id="XP_029289365.1"/>
    </source>
</evidence>
<feature type="repeat" description="WD" evidence="12">
    <location>
        <begin position="443"/>
        <end position="476"/>
    </location>
</feature>
<dbReference type="InterPro" id="IPR001680">
    <property type="entry name" value="WD40_rpt"/>
</dbReference>
<evidence type="ECO:0000256" key="7">
    <source>
        <dbReference type="ARBA" id="ARBA00023212"/>
    </source>
</evidence>
<reference evidence="14" key="1">
    <citation type="submission" date="2025-08" db="UniProtKB">
        <authorList>
            <consortium name="RefSeq"/>
        </authorList>
    </citation>
    <scope>IDENTIFICATION</scope>
</reference>
<dbReference type="RefSeq" id="XP_029289365.1">
    <property type="nucleotide sequence ID" value="XM_029433505.1"/>
</dbReference>
<dbReference type="AlphaFoldDB" id="A0A6J2PV00"/>
<proteinExistence type="predicted"/>
<evidence type="ECO:0000256" key="1">
    <source>
        <dbReference type="ARBA" id="ARBA00004611"/>
    </source>
</evidence>
<dbReference type="Proteomes" id="UP000504630">
    <property type="component" value="Chromosome 6"/>
</dbReference>
<evidence type="ECO:0000256" key="9">
    <source>
        <dbReference type="ARBA" id="ARBA00024190"/>
    </source>
</evidence>
<dbReference type="Gene3D" id="2.130.10.10">
    <property type="entry name" value="YVTN repeat-like/Quinoprotein amine dehydrogenase"/>
    <property type="match status" value="1"/>
</dbReference>
<keyword evidence="6" id="KW-0969">Cilium</keyword>
<keyword evidence="2" id="KW-0963">Cytoplasm</keyword>
<evidence type="ECO:0000256" key="6">
    <source>
        <dbReference type="ARBA" id="ARBA00023069"/>
    </source>
</evidence>
<dbReference type="SMART" id="SM00320">
    <property type="entry name" value="WD40"/>
    <property type="match status" value="6"/>
</dbReference>
<dbReference type="InParanoid" id="A0A6J2PV00"/>
<evidence type="ECO:0000256" key="11">
    <source>
        <dbReference type="ARBA" id="ARBA00041557"/>
    </source>
</evidence>
<evidence type="ECO:0000256" key="2">
    <source>
        <dbReference type="ARBA" id="ARBA00022490"/>
    </source>
</evidence>
<feature type="repeat" description="WD" evidence="12">
    <location>
        <begin position="400"/>
        <end position="433"/>
    </location>
</feature>
<keyword evidence="8" id="KW-0966">Cell projection</keyword>
<dbReference type="GO" id="GO:0003341">
    <property type="term" value="P:cilium movement"/>
    <property type="evidence" value="ECO:0007669"/>
    <property type="project" value="TreeGrafter"/>
</dbReference>